<comment type="caution">
    <text evidence="2">The sequence shown here is derived from an EMBL/GenBank/DDBJ whole genome shotgun (WGS) entry which is preliminary data.</text>
</comment>
<sequence>MKTLLRPLEWALLGLATLLAALVALVLSGAAHSPDWLPEEAPRNPANHAAQAQRAPEATLESLSNTWKTPLFSPDRSPDRQVEQANMQATSLSGMTLSGVIIDGSLKVALLKQNDGPPLKIKQGQRLANGWMLDSVEPMQATFSLDGRTQALRLPAPRLPPPSNTPPITLTNDSAP</sequence>
<accession>A0ABT9CKK4</accession>
<dbReference type="Proteomes" id="UP001223016">
    <property type="component" value="Unassembled WGS sequence"/>
</dbReference>
<evidence type="ECO:0000313" key="3">
    <source>
        <dbReference type="Proteomes" id="UP001223016"/>
    </source>
</evidence>
<feature type="region of interest" description="Disordered" evidence="1">
    <location>
        <begin position="153"/>
        <end position="176"/>
    </location>
</feature>
<feature type="compositionally biased region" description="Low complexity" evidence="1">
    <location>
        <begin position="166"/>
        <end position="176"/>
    </location>
</feature>
<name>A0ABT9CKK4_9PSED</name>
<feature type="region of interest" description="Disordered" evidence="1">
    <location>
        <begin position="37"/>
        <end position="60"/>
    </location>
</feature>
<organism evidence="2 3">
    <name type="scientific">Pseudomonas serbiensis</name>
    <dbReference type="NCBI Taxonomy" id="3064350"/>
    <lineage>
        <taxon>Bacteria</taxon>
        <taxon>Pseudomonadati</taxon>
        <taxon>Pseudomonadota</taxon>
        <taxon>Gammaproteobacteria</taxon>
        <taxon>Pseudomonadales</taxon>
        <taxon>Pseudomonadaceae</taxon>
        <taxon>Pseudomonas</taxon>
    </lineage>
</organism>
<keyword evidence="3" id="KW-1185">Reference proteome</keyword>
<dbReference type="EMBL" id="JAUQOO010000001">
    <property type="protein sequence ID" value="MDO7925277.1"/>
    <property type="molecule type" value="Genomic_DNA"/>
</dbReference>
<reference evidence="2 3" key="1">
    <citation type="submission" date="2023-07" db="EMBL/GenBank/DDBJ databases">
        <title>Identification of four novel Pseudomonas species associated with bacterial leaf spot of cucurbits.</title>
        <authorList>
            <person name="Fullem K.R."/>
        </authorList>
    </citation>
    <scope>NUCLEOTIDE SEQUENCE [LARGE SCALE GENOMIC DNA]</scope>
    <source>
        <strain evidence="2 3">KFB 138</strain>
    </source>
</reference>
<evidence type="ECO:0000313" key="2">
    <source>
        <dbReference type="EMBL" id="MDO7925277.1"/>
    </source>
</evidence>
<evidence type="ECO:0000256" key="1">
    <source>
        <dbReference type="SAM" id="MobiDB-lite"/>
    </source>
</evidence>
<gene>
    <name evidence="2" type="ORF">Q6A51_00695</name>
</gene>
<proteinExistence type="predicted"/>
<protein>
    <submittedName>
        <fullName evidence="2">General secretion pathway protein GspN</fullName>
    </submittedName>
</protein>
<dbReference type="RefSeq" id="WP_304573875.1">
    <property type="nucleotide sequence ID" value="NZ_JAUQOO010000001.1"/>
</dbReference>